<dbReference type="Proteomes" id="UP000262825">
    <property type="component" value="Unassembled WGS sequence"/>
</dbReference>
<keyword evidence="4 7" id="KW-1133">Transmembrane helix</keyword>
<proteinExistence type="predicted"/>
<feature type="transmembrane region" description="Helical" evidence="7">
    <location>
        <begin position="258"/>
        <end position="277"/>
    </location>
</feature>
<gene>
    <name evidence="8" type="ORF">SCODWIG_02603</name>
</gene>
<evidence type="ECO:0000313" key="8">
    <source>
        <dbReference type="EMBL" id="SSD60842.1"/>
    </source>
</evidence>
<keyword evidence="3 7" id="KW-0812">Transmembrane</keyword>
<evidence type="ECO:0000256" key="4">
    <source>
        <dbReference type="ARBA" id="ARBA00022989"/>
    </source>
</evidence>
<dbReference type="GO" id="GO:0046873">
    <property type="term" value="F:metal ion transmembrane transporter activity"/>
    <property type="evidence" value="ECO:0007669"/>
    <property type="project" value="InterPro"/>
</dbReference>
<evidence type="ECO:0000256" key="7">
    <source>
        <dbReference type="SAM" id="Phobius"/>
    </source>
</evidence>
<evidence type="ECO:0000256" key="3">
    <source>
        <dbReference type="ARBA" id="ARBA00022692"/>
    </source>
</evidence>
<protein>
    <submittedName>
        <fullName evidence="8">Related to Metal homeostasis factor ATX2</fullName>
    </submittedName>
</protein>
<keyword evidence="9" id="KW-1185">Reference proteome</keyword>
<dbReference type="VEuPathDB" id="FungiDB:SCODWIG_02603"/>
<reference evidence="9" key="1">
    <citation type="submission" date="2018-06" db="EMBL/GenBank/DDBJ databases">
        <authorList>
            <person name="Guldener U."/>
        </authorList>
    </citation>
    <scope>NUCLEOTIDE SEQUENCE [LARGE SCALE GENOMIC DNA]</scope>
    <source>
        <strain evidence="9">UTAD17</strain>
    </source>
</reference>
<comment type="subcellular location">
    <subcellularLocation>
        <location evidence="1">Endomembrane system</location>
        <topology evidence="1">Multi-pass membrane protein</topology>
    </subcellularLocation>
    <subcellularLocation>
        <location evidence="2">Golgi apparatus membrane</location>
    </subcellularLocation>
</comment>
<feature type="transmembrane region" description="Helical" evidence="7">
    <location>
        <begin position="225"/>
        <end position="246"/>
    </location>
</feature>
<organism evidence="8 9">
    <name type="scientific">Saccharomycodes ludwigii</name>
    <dbReference type="NCBI Taxonomy" id="36035"/>
    <lineage>
        <taxon>Eukaryota</taxon>
        <taxon>Fungi</taxon>
        <taxon>Dikarya</taxon>
        <taxon>Ascomycota</taxon>
        <taxon>Saccharomycotina</taxon>
        <taxon>Saccharomycetes</taxon>
        <taxon>Saccharomycodales</taxon>
        <taxon>Saccharomycodaceae</taxon>
        <taxon>Saccharomycodes</taxon>
    </lineage>
</organism>
<accession>A0A376B852</accession>
<evidence type="ECO:0000256" key="1">
    <source>
        <dbReference type="ARBA" id="ARBA00004127"/>
    </source>
</evidence>
<dbReference type="PANTHER" id="PTHR16133">
    <property type="entry name" value="SOLUTE CARRIER FAMILY 39 ZINC TRANSPORTER , MEMBER 9-RELATED"/>
    <property type="match status" value="1"/>
</dbReference>
<feature type="transmembrane region" description="Helical" evidence="7">
    <location>
        <begin position="63"/>
        <end position="88"/>
    </location>
</feature>
<keyword evidence="5" id="KW-0333">Golgi apparatus</keyword>
<dbReference type="InterPro" id="IPR045891">
    <property type="entry name" value="ZIP9"/>
</dbReference>
<evidence type="ECO:0000256" key="6">
    <source>
        <dbReference type="ARBA" id="ARBA00023136"/>
    </source>
</evidence>
<evidence type="ECO:0000313" key="9">
    <source>
        <dbReference type="Proteomes" id="UP000262825"/>
    </source>
</evidence>
<dbReference type="InterPro" id="IPR003689">
    <property type="entry name" value="ZIP"/>
</dbReference>
<sequence>MDTNDNDSDREISGASISELLLTALLFHVATFLIGMIPLMFYKKWKEQQYNPNSKINFIFKYLSQFGIGMLLGTSFMLVIPEGVYSVIENGGNVGLNILTGFLIVYLLDNLVVHRIIKNRKINTELIPDAESSFSSFQIEDDNFQKKRLNSYFDAINFWKSMPIILENNVVFALVIHGISDGVSLGAATTTQSLKFVMYIAIIIHKIPAVLSLTSLMISKQKLPYLEIVSNLWAFAFSTPLGYLIVGGFCSVVKNNGFMTWFAADLLLISGGSLLYASFTAFSGNEEVEISSQESYDPNNVSEMDFQGNAEEKADTDHGLDALFVCIGTSIPTIISFFIKED</sequence>
<feature type="transmembrane region" description="Helical" evidence="7">
    <location>
        <begin position="196"/>
        <end position="218"/>
    </location>
</feature>
<feature type="transmembrane region" description="Helical" evidence="7">
    <location>
        <begin position="20"/>
        <end position="42"/>
    </location>
</feature>
<evidence type="ECO:0000256" key="5">
    <source>
        <dbReference type="ARBA" id="ARBA00023034"/>
    </source>
</evidence>
<dbReference type="EMBL" id="UFAJ01000472">
    <property type="protein sequence ID" value="SSD60842.1"/>
    <property type="molecule type" value="Genomic_DNA"/>
</dbReference>
<evidence type="ECO:0000256" key="2">
    <source>
        <dbReference type="ARBA" id="ARBA00004394"/>
    </source>
</evidence>
<name>A0A376B852_9ASCO</name>
<dbReference type="PANTHER" id="PTHR16133:SF0">
    <property type="entry name" value="ZINC_IRON REGULATED TRANSPORTER-RELATED PROTEIN 102B, ISOFORM E"/>
    <property type="match status" value="1"/>
</dbReference>
<dbReference type="Pfam" id="PF02535">
    <property type="entry name" value="Zip"/>
    <property type="match status" value="2"/>
</dbReference>
<dbReference type="GO" id="GO:0000139">
    <property type="term" value="C:Golgi membrane"/>
    <property type="evidence" value="ECO:0007669"/>
    <property type="project" value="UniProtKB-SubCell"/>
</dbReference>
<feature type="transmembrane region" description="Helical" evidence="7">
    <location>
        <begin position="94"/>
        <end position="113"/>
    </location>
</feature>
<dbReference type="AlphaFoldDB" id="A0A376B852"/>
<dbReference type="GO" id="GO:0006829">
    <property type="term" value="P:zinc ion transport"/>
    <property type="evidence" value="ECO:0007669"/>
    <property type="project" value="InterPro"/>
</dbReference>
<dbReference type="OrthoDB" id="3970968at2759"/>
<keyword evidence="6 7" id="KW-0472">Membrane</keyword>